<feature type="chain" id="PRO_5039208248" description="Lipoprotein" evidence="1">
    <location>
        <begin position="22"/>
        <end position="147"/>
    </location>
</feature>
<protein>
    <recommendedName>
        <fullName evidence="4">Lipoprotein</fullName>
    </recommendedName>
</protein>
<evidence type="ECO:0000256" key="1">
    <source>
        <dbReference type="SAM" id="SignalP"/>
    </source>
</evidence>
<dbReference type="Pfam" id="PF19903">
    <property type="entry name" value="DUF6376"/>
    <property type="match status" value="1"/>
</dbReference>
<evidence type="ECO:0008006" key="4">
    <source>
        <dbReference type="Google" id="ProtNLM"/>
    </source>
</evidence>
<dbReference type="InterPro" id="IPR045956">
    <property type="entry name" value="DUF6376"/>
</dbReference>
<dbReference type="AlphaFoldDB" id="A0A1X7L5V1"/>
<dbReference type="Proteomes" id="UP000193834">
    <property type="component" value="Unassembled WGS sequence"/>
</dbReference>
<name>A0A1X7L5V1_9BACL</name>
<reference evidence="2 3" key="1">
    <citation type="submission" date="2017-04" db="EMBL/GenBank/DDBJ databases">
        <authorList>
            <person name="Afonso C.L."/>
            <person name="Miller P.J."/>
            <person name="Scott M.A."/>
            <person name="Spackman E."/>
            <person name="Goraichik I."/>
            <person name="Dimitrov K.M."/>
            <person name="Suarez D.L."/>
            <person name="Swayne D.E."/>
        </authorList>
    </citation>
    <scope>NUCLEOTIDE SEQUENCE [LARGE SCALE GENOMIC DNA]</scope>
    <source>
        <strain evidence="2 3">11</strain>
    </source>
</reference>
<dbReference type="RefSeq" id="WP_085495390.1">
    <property type="nucleotide sequence ID" value="NZ_FXAZ01000004.1"/>
</dbReference>
<evidence type="ECO:0000313" key="3">
    <source>
        <dbReference type="Proteomes" id="UP000193834"/>
    </source>
</evidence>
<proteinExistence type="predicted"/>
<accession>A0A1X7L5V1</accession>
<keyword evidence="3" id="KW-1185">Reference proteome</keyword>
<evidence type="ECO:0000313" key="2">
    <source>
        <dbReference type="EMBL" id="SMG49135.1"/>
    </source>
</evidence>
<keyword evidence="1" id="KW-0732">Signal</keyword>
<organism evidence="2 3">
    <name type="scientific">Paenibacillus aquistagni</name>
    <dbReference type="NCBI Taxonomy" id="1852522"/>
    <lineage>
        <taxon>Bacteria</taxon>
        <taxon>Bacillati</taxon>
        <taxon>Bacillota</taxon>
        <taxon>Bacilli</taxon>
        <taxon>Bacillales</taxon>
        <taxon>Paenibacillaceae</taxon>
        <taxon>Paenibacillus</taxon>
    </lineage>
</organism>
<dbReference type="EMBL" id="FXAZ01000004">
    <property type="protein sequence ID" value="SMG49135.1"/>
    <property type="molecule type" value="Genomic_DNA"/>
</dbReference>
<sequence>MKSRLLALMLLLGLLTGCSMLDSVNQSLSYATEATNYVNDVSDFAEQLPIMAEEAITNPAALEQVTNSLQQMKDTIQQFSGLEPPTFAEDIHNQLSEYNAAFLQEINTYLEQLTNQTIDLEAIKQSEMFHTMSSITELMQQIEQLGQ</sequence>
<gene>
    <name evidence="2" type="ORF">SAMN06295960_3021</name>
</gene>
<dbReference type="OrthoDB" id="2607309at2"/>
<dbReference type="PROSITE" id="PS51257">
    <property type="entry name" value="PROKAR_LIPOPROTEIN"/>
    <property type="match status" value="1"/>
</dbReference>
<dbReference type="STRING" id="1852522.SAMN06295960_3021"/>
<feature type="signal peptide" evidence="1">
    <location>
        <begin position="1"/>
        <end position="21"/>
    </location>
</feature>